<reference evidence="2 3" key="1">
    <citation type="journal article" date="2007" name="Science">
        <title>Sea anemone genome reveals ancestral eumetazoan gene repertoire and genomic organization.</title>
        <authorList>
            <person name="Putnam N.H."/>
            <person name="Srivastava M."/>
            <person name="Hellsten U."/>
            <person name="Dirks B."/>
            <person name="Chapman J."/>
            <person name="Salamov A."/>
            <person name="Terry A."/>
            <person name="Shapiro H."/>
            <person name="Lindquist E."/>
            <person name="Kapitonov V.V."/>
            <person name="Jurka J."/>
            <person name="Genikhovich G."/>
            <person name="Grigoriev I.V."/>
            <person name="Lucas S.M."/>
            <person name="Steele R.E."/>
            <person name="Finnerty J.R."/>
            <person name="Technau U."/>
            <person name="Martindale M.Q."/>
            <person name="Rokhsar D.S."/>
        </authorList>
    </citation>
    <scope>NUCLEOTIDE SEQUENCE [LARGE SCALE GENOMIC DNA]</scope>
    <source>
        <strain evidence="3">CH2 X CH6</strain>
    </source>
</reference>
<dbReference type="HOGENOM" id="CLU_817108_0_0_1"/>
<feature type="region of interest" description="Disordered" evidence="1">
    <location>
        <begin position="140"/>
        <end position="164"/>
    </location>
</feature>
<dbReference type="AlphaFoldDB" id="A7SCP6"/>
<dbReference type="InParanoid" id="A7SCP6"/>
<protein>
    <submittedName>
        <fullName evidence="2">Uncharacterized protein</fullName>
    </submittedName>
</protein>
<feature type="region of interest" description="Disordered" evidence="1">
    <location>
        <begin position="259"/>
        <end position="287"/>
    </location>
</feature>
<dbReference type="Proteomes" id="UP000001593">
    <property type="component" value="Unassembled WGS sequence"/>
</dbReference>
<evidence type="ECO:0000313" key="3">
    <source>
        <dbReference type="Proteomes" id="UP000001593"/>
    </source>
</evidence>
<accession>A7SCP6</accession>
<evidence type="ECO:0000256" key="1">
    <source>
        <dbReference type="SAM" id="MobiDB-lite"/>
    </source>
</evidence>
<feature type="compositionally biased region" description="Basic and acidic residues" evidence="1">
    <location>
        <begin position="260"/>
        <end position="279"/>
    </location>
</feature>
<keyword evidence="3" id="KW-1185">Reference proteome</keyword>
<organism evidence="2 3">
    <name type="scientific">Nematostella vectensis</name>
    <name type="common">Starlet sea anemone</name>
    <dbReference type="NCBI Taxonomy" id="45351"/>
    <lineage>
        <taxon>Eukaryota</taxon>
        <taxon>Metazoa</taxon>
        <taxon>Cnidaria</taxon>
        <taxon>Anthozoa</taxon>
        <taxon>Hexacorallia</taxon>
        <taxon>Actiniaria</taxon>
        <taxon>Edwardsiidae</taxon>
        <taxon>Nematostella</taxon>
    </lineage>
</organism>
<dbReference type="EMBL" id="DS469624">
    <property type="protein sequence ID" value="EDO38525.1"/>
    <property type="molecule type" value="Genomic_DNA"/>
</dbReference>
<name>A7SCP6_NEMVE</name>
<sequence length="340" mass="37760">MVEHTATLKVLVLPGPDGIALNTGRPDNYSLHEKSAGFKEEIWSIKQLIHQDEKRRNTKNSRQYACPPIVDLTSMKQYAEVQPQHRPKRIFNGFFPSKIRTSHPSNTPVGIPREKDAYFENLGPDPNASPYQHGAVLGRVGSKSGQHSEPTVCRADKPHRPSQTAPANRWVMYSLRNGAPSPWVNRYKIKQKSIVGCNPGELRPALLLGNSTSLLLKSCSKVITAHARKMADSASDAYFENLGPDPNASPYQHGAVLGRVDSKSGRHSEPTVCRADKPHRPSQTAPANRWVMYSLRNGAPSPWVNRYKIKQKSIVGCNPGELRPGRPTNLVALEQRGYSR</sequence>
<gene>
    <name evidence="2" type="ORF">NEMVEDRAFT_v1g244340</name>
</gene>
<evidence type="ECO:0000313" key="2">
    <source>
        <dbReference type="EMBL" id="EDO38525.1"/>
    </source>
</evidence>
<proteinExistence type="predicted"/>